<dbReference type="Gene3D" id="3.40.50.1820">
    <property type="entry name" value="alpha/beta hydrolase"/>
    <property type="match status" value="1"/>
</dbReference>
<dbReference type="Proteomes" id="UP000237889">
    <property type="component" value="Chromosome"/>
</dbReference>
<dbReference type="AlphaFoldDB" id="A0A2S0N7E7"/>
<evidence type="ECO:0000256" key="1">
    <source>
        <dbReference type="ARBA" id="ARBA00022801"/>
    </source>
</evidence>
<feature type="domain" description="Alpha/beta hydrolase fold-3" evidence="2">
    <location>
        <begin position="70"/>
        <end position="170"/>
    </location>
</feature>
<dbReference type="EMBL" id="CP027668">
    <property type="protein sequence ID" value="AVO44089.1"/>
    <property type="molecule type" value="Genomic_DNA"/>
</dbReference>
<reference evidence="3 4" key="1">
    <citation type="submission" date="2018-03" db="EMBL/GenBank/DDBJ databases">
        <title>Genome sequencing of Phreatobacter sp.</title>
        <authorList>
            <person name="Kim S.-J."/>
            <person name="Heo J."/>
            <person name="Kwon S.-W."/>
        </authorList>
    </citation>
    <scope>NUCLEOTIDE SEQUENCE [LARGE SCALE GENOMIC DNA]</scope>
    <source>
        <strain evidence="3 4">S-12</strain>
    </source>
</reference>
<protein>
    <submittedName>
        <fullName evidence="3">Alpha/beta hydrolase</fullName>
    </submittedName>
</protein>
<dbReference type="KEGG" id="phr:C6569_02865"/>
<organism evidence="3 4">
    <name type="scientific">Phreatobacter cathodiphilus</name>
    <dbReference type="NCBI Taxonomy" id="1868589"/>
    <lineage>
        <taxon>Bacteria</taxon>
        <taxon>Pseudomonadati</taxon>
        <taxon>Pseudomonadota</taxon>
        <taxon>Alphaproteobacteria</taxon>
        <taxon>Hyphomicrobiales</taxon>
        <taxon>Phreatobacteraceae</taxon>
        <taxon>Phreatobacter</taxon>
    </lineage>
</organism>
<accession>A0A2S0N7E7</accession>
<dbReference type="RefSeq" id="WP_106747419.1">
    <property type="nucleotide sequence ID" value="NZ_CP027668.1"/>
</dbReference>
<dbReference type="SUPFAM" id="SSF53474">
    <property type="entry name" value="alpha/beta-Hydrolases"/>
    <property type="match status" value="1"/>
</dbReference>
<dbReference type="InterPro" id="IPR050300">
    <property type="entry name" value="GDXG_lipolytic_enzyme"/>
</dbReference>
<sequence length="274" mass="29016">MTPIDLDAQYNNRAMVPDHPAVMAGWAADAEAYRAARPDAGLDQAYGTGERHRYDLFPAAAPRAGAPIALFIHGGYWQALDKTSFSHMAAGANAHGLDVAVMSYDLCPQVKLAKIVDDVVACIRVLRERTGRRILPFGHSAGGHLAACMAAANWPRIGEPADIVAAAMPISGLFHLAPLVPTFVNRAMGMDAGEAASLSPLVWTPPKGLKVTAVVGGEESAEYHRQTRTLCECWGALGARTREMVVPGANHFTVIAPFADPSSALTRELVALAG</sequence>
<proteinExistence type="predicted"/>
<dbReference type="OrthoDB" id="9771666at2"/>
<dbReference type="InterPro" id="IPR013094">
    <property type="entry name" value="AB_hydrolase_3"/>
</dbReference>
<keyword evidence="1 3" id="KW-0378">Hydrolase</keyword>
<dbReference type="PANTHER" id="PTHR48081">
    <property type="entry name" value="AB HYDROLASE SUPERFAMILY PROTEIN C4A8.06C"/>
    <property type="match status" value="1"/>
</dbReference>
<gene>
    <name evidence="3" type="ORF">C6569_02865</name>
</gene>
<evidence type="ECO:0000259" key="2">
    <source>
        <dbReference type="Pfam" id="PF07859"/>
    </source>
</evidence>
<name>A0A2S0N7E7_9HYPH</name>
<evidence type="ECO:0000313" key="3">
    <source>
        <dbReference type="EMBL" id="AVO44089.1"/>
    </source>
</evidence>
<dbReference type="Pfam" id="PF07859">
    <property type="entry name" value="Abhydrolase_3"/>
    <property type="match status" value="1"/>
</dbReference>
<evidence type="ECO:0000313" key="4">
    <source>
        <dbReference type="Proteomes" id="UP000237889"/>
    </source>
</evidence>
<dbReference type="InterPro" id="IPR029058">
    <property type="entry name" value="AB_hydrolase_fold"/>
</dbReference>
<dbReference type="PANTHER" id="PTHR48081:SF33">
    <property type="entry name" value="KYNURENINE FORMAMIDASE"/>
    <property type="match status" value="1"/>
</dbReference>
<dbReference type="GO" id="GO:0016787">
    <property type="term" value="F:hydrolase activity"/>
    <property type="evidence" value="ECO:0007669"/>
    <property type="project" value="UniProtKB-KW"/>
</dbReference>
<keyword evidence="4" id="KW-1185">Reference proteome</keyword>